<proteinExistence type="predicted"/>
<dbReference type="EMBL" id="KM507819">
    <property type="protein sequence ID" value="AIT14338.1"/>
    <property type="molecule type" value="Genomic_DNA"/>
</dbReference>
<dbReference type="Proteomes" id="UP000029889">
    <property type="component" value="Segment"/>
</dbReference>
<dbReference type="KEGG" id="vg:22111488"/>
<name>A0A097EY30_9CAUD</name>
<evidence type="ECO:0000313" key="2">
    <source>
        <dbReference type="EMBL" id="AIT14338.1"/>
    </source>
</evidence>
<organism evidence="2 3">
    <name type="scientific">Escherichia phage 121Q</name>
    <dbReference type="NCBI Taxonomy" id="1555202"/>
    <lineage>
        <taxon>Viruses</taxon>
        <taxon>Duplodnaviria</taxon>
        <taxon>Heunggongvirae</taxon>
        <taxon>Uroviricota</taxon>
        <taxon>Caudoviricetes</taxon>
        <taxon>Asteriusvirus</taxon>
        <taxon>Asteriusvirus av121Q</taxon>
    </lineage>
</organism>
<protein>
    <recommendedName>
        <fullName evidence="1">Mononegavirus-type SAM-dependent 2'-O-MTase domain-containing protein</fullName>
    </recommendedName>
</protein>
<reference evidence="2 3" key="1">
    <citation type="submission" date="2014-09" db="EMBL/GenBank/DDBJ databases">
        <authorList>
            <person name="Lapin J.S."/>
            <person name="Pope W.H."/>
            <person name="Hua J."/>
            <person name="Ford M.E."/>
            <person name="Conway J.F."/>
            <person name="Hatfull G.F."/>
            <person name="Hendrix R.W."/>
        </authorList>
    </citation>
    <scope>NUCLEOTIDE SEQUENCE [LARGE SCALE GENOMIC DNA]</scope>
</reference>
<dbReference type="PROSITE" id="PS51590">
    <property type="entry name" value="SAM_MT_MNV_L"/>
    <property type="match status" value="1"/>
</dbReference>
<gene>
    <name evidence="2" type="primary">448</name>
    <name evidence="2" type="ORF">PBI_121Q_448</name>
</gene>
<evidence type="ECO:0000259" key="1">
    <source>
        <dbReference type="PROSITE" id="PS51590"/>
    </source>
</evidence>
<dbReference type="InterPro" id="IPR025786">
    <property type="entry name" value="Mononega_L_MeTrfase"/>
</dbReference>
<keyword evidence="3" id="KW-1185">Reference proteome</keyword>
<feature type="domain" description="Mononegavirus-type SAM-dependent 2'-O-MTase" evidence="1">
    <location>
        <begin position="1"/>
        <end position="30"/>
    </location>
</feature>
<dbReference type="GeneID" id="22111488"/>
<dbReference type="RefSeq" id="YP_009102035.1">
    <property type="nucleotide sequence ID" value="NC_025447.1"/>
</dbReference>
<accession>A0A097EY30</accession>
<evidence type="ECO:0000313" key="3">
    <source>
        <dbReference type="Proteomes" id="UP000029889"/>
    </source>
</evidence>
<sequence length="98" mass="11581">MNIKKLFEQVNLLYWCSDGSDKEYSEVYLELFRTEIHYIRRYLIDNKTKVQVRYHNGTLKDGIIIGLIVARWSSNIKVAVRLMTDDGVYTIEASEIIY</sequence>